<feature type="transmembrane region" description="Helical" evidence="1">
    <location>
        <begin position="6"/>
        <end position="29"/>
    </location>
</feature>
<proteinExistence type="predicted"/>
<name>U6SU77_9BACI</name>
<keyword evidence="3" id="KW-1185">Reference proteome</keyword>
<gene>
    <name evidence="2" type="ORF">A33I_04330</name>
</gene>
<evidence type="ECO:0000313" key="3">
    <source>
        <dbReference type="Proteomes" id="UP000017170"/>
    </source>
</evidence>
<dbReference type="Proteomes" id="UP000017170">
    <property type="component" value="Unassembled WGS sequence"/>
</dbReference>
<sequence>MGIILYLMSIVLMLVIFVQVTSGLLTAIIGKDFVSFTNRSYTKRPSSTFDKILNIAFFTFHGIPDYFYKMFMRRTTYWKARLFFLLWLAVFITFCILVFFLIGYFVENILVMS</sequence>
<feature type="transmembrane region" description="Helical" evidence="1">
    <location>
        <begin position="82"/>
        <end position="106"/>
    </location>
</feature>
<keyword evidence="1" id="KW-0812">Transmembrane</keyword>
<comment type="caution">
    <text evidence="2">The sequence shown here is derived from an EMBL/GenBank/DDBJ whole genome shotgun (WGS) entry which is preliminary data.</text>
</comment>
<dbReference type="AlphaFoldDB" id="U6SU77"/>
<keyword evidence="1" id="KW-0472">Membrane</keyword>
<evidence type="ECO:0000313" key="2">
    <source>
        <dbReference type="EMBL" id="ERN54907.1"/>
    </source>
</evidence>
<reference evidence="2 3" key="1">
    <citation type="journal article" date="2013" name="Genome Announc.">
        <title>Genome Sequence of the Extreme Obligate Alkaliphile Bacillus marmarensis Strain DSM 21297.</title>
        <authorList>
            <person name="Wernick D.G."/>
            <person name="Choi K.Y."/>
            <person name="Tat C.A."/>
            <person name="Lafontaine Rivera J.G."/>
            <person name="Liao J.C."/>
        </authorList>
    </citation>
    <scope>NUCLEOTIDE SEQUENCE [LARGE SCALE GENOMIC DNA]</scope>
    <source>
        <strain evidence="2 3">DSM 21297</strain>
    </source>
</reference>
<accession>U6SU77</accession>
<protein>
    <submittedName>
        <fullName evidence="2">Uncharacterized protein</fullName>
    </submittedName>
</protein>
<keyword evidence="1" id="KW-1133">Transmembrane helix</keyword>
<dbReference type="EMBL" id="ATAE01000004">
    <property type="protein sequence ID" value="ERN54907.1"/>
    <property type="molecule type" value="Genomic_DNA"/>
</dbReference>
<organism evidence="2 3">
    <name type="scientific">Alkalihalophilus marmarensis DSM 21297</name>
    <dbReference type="NCBI Taxonomy" id="1188261"/>
    <lineage>
        <taxon>Bacteria</taxon>
        <taxon>Bacillati</taxon>
        <taxon>Bacillota</taxon>
        <taxon>Bacilli</taxon>
        <taxon>Bacillales</taxon>
        <taxon>Bacillaceae</taxon>
        <taxon>Alkalihalophilus</taxon>
    </lineage>
</organism>
<evidence type="ECO:0000256" key="1">
    <source>
        <dbReference type="SAM" id="Phobius"/>
    </source>
</evidence>